<feature type="repeat" description="WD" evidence="1">
    <location>
        <begin position="31"/>
        <end position="59"/>
    </location>
</feature>
<dbReference type="InterPro" id="IPR036322">
    <property type="entry name" value="WD40_repeat_dom_sf"/>
</dbReference>
<dbReference type="Pfam" id="PF00400">
    <property type="entry name" value="WD40"/>
    <property type="match status" value="1"/>
</dbReference>
<reference evidence="2" key="1">
    <citation type="submission" date="2020-06" db="EMBL/GenBank/DDBJ databases">
        <title>WGS assembly of Ceratodon purpureus strain R40.</title>
        <authorList>
            <person name="Carey S.B."/>
            <person name="Jenkins J."/>
            <person name="Shu S."/>
            <person name="Lovell J.T."/>
            <person name="Sreedasyam A."/>
            <person name="Maumus F."/>
            <person name="Tiley G.P."/>
            <person name="Fernandez-Pozo N."/>
            <person name="Barry K."/>
            <person name="Chen C."/>
            <person name="Wang M."/>
            <person name="Lipzen A."/>
            <person name="Daum C."/>
            <person name="Saski C.A."/>
            <person name="Payton A.C."/>
            <person name="Mcbreen J.C."/>
            <person name="Conrad R.E."/>
            <person name="Kollar L.M."/>
            <person name="Olsson S."/>
            <person name="Huttunen S."/>
            <person name="Landis J.B."/>
            <person name="Wickett N.J."/>
            <person name="Johnson M.G."/>
            <person name="Rensing S.A."/>
            <person name="Grimwood J."/>
            <person name="Schmutz J."/>
            <person name="Mcdaniel S.F."/>
        </authorList>
    </citation>
    <scope>NUCLEOTIDE SEQUENCE</scope>
    <source>
        <strain evidence="2">R40</strain>
    </source>
</reference>
<keyword evidence="1" id="KW-0853">WD repeat</keyword>
<evidence type="ECO:0000256" key="1">
    <source>
        <dbReference type="PROSITE-ProRule" id="PRU00221"/>
    </source>
</evidence>
<dbReference type="InterPro" id="IPR001680">
    <property type="entry name" value="WD40_rpt"/>
</dbReference>
<proteinExistence type="predicted"/>
<name>A0A8T0ITA8_CERPU</name>
<dbReference type="AlphaFoldDB" id="A0A8T0ITA8"/>
<sequence length="94" mass="10380">MQITFWDAYDCVAIRVIDGSLSGDMLCLDNSPDGQGLATGSRDREVKLWNYDEGHCYYVGLGHSAPVTKGPQPLLPPLTDLFKTRRTGASIFKM</sequence>
<protein>
    <submittedName>
        <fullName evidence="2">Uncharacterized protein</fullName>
    </submittedName>
</protein>
<dbReference type="SUPFAM" id="SSF50978">
    <property type="entry name" value="WD40 repeat-like"/>
    <property type="match status" value="1"/>
</dbReference>
<dbReference type="InterPro" id="IPR015943">
    <property type="entry name" value="WD40/YVTN_repeat-like_dom_sf"/>
</dbReference>
<accession>A0A8T0ITA8</accession>
<dbReference type="PROSITE" id="PS50082">
    <property type="entry name" value="WD_REPEATS_2"/>
    <property type="match status" value="1"/>
</dbReference>
<gene>
    <name evidence="2" type="ORF">KC19_2G074600</name>
</gene>
<organism evidence="2 3">
    <name type="scientific">Ceratodon purpureus</name>
    <name type="common">Fire moss</name>
    <name type="synonym">Dicranum purpureum</name>
    <dbReference type="NCBI Taxonomy" id="3225"/>
    <lineage>
        <taxon>Eukaryota</taxon>
        <taxon>Viridiplantae</taxon>
        <taxon>Streptophyta</taxon>
        <taxon>Embryophyta</taxon>
        <taxon>Bryophyta</taxon>
        <taxon>Bryophytina</taxon>
        <taxon>Bryopsida</taxon>
        <taxon>Dicranidae</taxon>
        <taxon>Pseudoditrichales</taxon>
        <taxon>Ditrichaceae</taxon>
        <taxon>Ceratodon</taxon>
    </lineage>
</organism>
<keyword evidence="3" id="KW-1185">Reference proteome</keyword>
<dbReference type="SMART" id="SM00320">
    <property type="entry name" value="WD40"/>
    <property type="match status" value="1"/>
</dbReference>
<dbReference type="EMBL" id="CM026422">
    <property type="protein sequence ID" value="KAG0586239.1"/>
    <property type="molecule type" value="Genomic_DNA"/>
</dbReference>
<comment type="caution">
    <text evidence="2">The sequence shown here is derived from an EMBL/GenBank/DDBJ whole genome shotgun (WGS) entry which is preliminary data.</text>
</comment>
<dbReference type="Proteomes" id="UP000822688">
    <property type="component" value="Chromosome 2"/>
</dbReference>
<dbReference type="Gene3D" id="2.130.10.10">
    <property type="entry name" value="YVTN repeat-like/Quinoprotein amine dehydrogenase"/>
    <property type="match status" value="1"/>
</dbReference>
<evidence type="ECO:0000313" key="2">
    <source>
        <dbReference type="EMBL" id="KAG0586239.1"/>
    </source>
</evidence>
<evidence type="ECO:0000313" key="3">
    <source>
        <dbReference type="Proteomes" id="UP000822688"/>
    </source>
</evidence>